<dbReference type="Gramene" id="ERN03580">
    <property type="protein sequence ID" value="ERN03580"/>
    <property type="gene ID" value="AMTR_s00042p00126370"/>
</dbReference>
<keyword evidence="4" id="KW-1185">Reference proteome</keyword>
<reference evidence="4" key="1">
    <citation type="journal article" date="2013" name="Science">
        <title>The Amborella genome and the evolution of flowering plants.</title>
        <authorList>
            <consortium name="Amborella Genome Project"/>
        </authorList>
    </citation>
    <scope>NUCLEOTIDE SEQUENCE [LARGE SCALE GENOMIC DNA]</scope>
</reference>
<evidence type="ECO:0000313" key="3">
    <source>
        <dbReference type="EMBL" id="ERN03580.1"/>
    </source>
</evidence>
<dbReference type="Proteomes" id="UP000017836">
    <property type="component" value="Unassembled WGS sequence"/>
</dbReference>
<sequence length="441" mass="49999">MEEDEFTHFQQPSVVSLAPLSLSKTRERRLSLRAQRGKPTFSLYRDDGAALAWINLEGRLVGCPANDLSSDIVGLVKSSEEAVSWELFTPIQRVLIVAVVAAASAKCNNNNHQLRRIAHLERSIQDRDEVLHNMQQKLDELCGRMGFMQDQPENFAEPPMIDIECCSCRRRSSSISENGSKSSFPRNPDPMIYFLKQFQAEGLEKEESLKMPLLNVSEPEERRMSDLSDWCSSVTSGCENQPNIFTMEQEILALRTECLKKDATMVEVARASKRIADLEDIIKRKNTTITTLKKDLVVLEQKVLQLMRLRRPSFARSESVRLSAMVPNILYDMDSTSPSSSDSDAPVTNCHEDLDIEVPSPPHEIPVLRRTVPPLSKPNSLHDPIAKFPSETRELQKSIDLNLERENVVRRTMEAAKAMRSGTPVKSYRGPRARTPKRRWV</sequence>
<dbReference type="PANTHER" id="PTHR35507">
    <property type="entry name" value="OS09G0488600 PROTEIN"/>
    <property type="match status" value="1"/>
</dbReference>
<dbReference type="PANTHER" id="PTHR35507:SF1">
    <property type="entry name" value="TMF_TATA_BD DOMAIN-CONTAINING PROTEIN"/>
    <property type="match status" value="1"/>
</dbReference>
<feature type="region of interest" description="Disordered" evidence="2">
    <location>
        <begin position="417"/>
        <end position="441"/>
    </location>
</feature>
<evidence type="ECO:0000256" key="1">
    <source>
        <dbReference type="SAM" id="Coils"/>
    </source>
</evidence>
<protein>
    <submittedName>
        <fullName evidence="3">Uncharacterized protein</fullName>
    </submittedName>
</protein>
<organism evidence="3 4">
    <name type="scientific">Amborella trichopoda</name>
    <dbReference type="NCBI Taxonomy" id="13333"/>
    <lineage>
        <taxon>Eukaryota</taxon>
        <taxon>Viridiplantae</taxon>
        <taxon>Streptophyta</taxon>
        <taxon>Embryophyta</taxon>
        <taxon>Tracheophyta</taxon>
        <taxon>Spermatophyta</taxon>
        <taxon>Magnoliopsida</taxon>
        <taxon>Amborellales</taxon>
        <taxon>Amborellaceae</taxon>
        <taxon>Amborella</taxon>
    </lineage>
</organism>
<dbReference type="AlphaFoldDB" id="W1P9A9"/>
<proteinExistence type="predicted"/>
<dbReference type="EMBL" id="KI394353">
    <property type="protein sequence ID" value="ERN03580.1"/>
    <property type="molecule type" value="Genomic_DNA"/>
</dbReference>
<dbReference type="HOGENOM" id="CLU_044434_1_0_1"/>
<name>W1P9A9_AMBTC</name>
<dbReference type="eggNOG" id="ENOG502QWKT">
    <property type="taxonomic scope" value="Eukaryota"/>
</dbReference>
<accession>W1P9A9</accession>
<evidence type="ECO:0000256" key="2">
    <source>
        <dbReference type="SAM" id="MobiDB-lite"/>
    </source>
</evidence>
<feature type="compositionally biased region" description="Basic residues" evidence="2">
    <location>
        <begin position="429"/>
        <end position="441"/>
    </location>
</feature>
<feature type="coiled-coil region" evidence="1">
    <location>
        <begin position="268"/>
        <end position="302"/>
    </location>
</feature>
<gene>
    <name evidence="3" type="ORF">AMTR_s00042p00126370</name>
</gene>
<keyword evidence="1" id="KW-0175">Coiled coil</keyword>
<evidence type="ECO:0000313" key="4">
    <source>
        <dbReference type="Proteomes" id="UP000017836"/>
    </source>
</evidence>
<dbReference type="OrthoDB" id="1894403at2759"/>